<dbReference type="InterPro" id="IPR006860">
    <property type="entry name" value="FecR"/>
</dbReference>
<evidence type="ECO:0000259" key="2">
    <source>
        <dbReference type="Pfam" id="PF04773"/>
    </source>
</evidence>
<evidence type="ECO:0000259" key="3">
    <source>
        <dbReference type="Pfam" id="PF16344"/>
    </source>
</evidence>
<keyword evidence="1" id="KW-1133">Transmembrane helix</keyword>
<keyword evidence="5" id="KW-1185">Reference proteome</keyword>
<feature type="domain" description="Protein FecR C-terminal" evidence="3">
    <location>
        <begin position="310"/>
        <end position="375"/>
    </location>
</feature>
<dbReference type="Gene3D" id="2.60.120.1440">
    <property type="match status" value="1"/>
</dbReference>
<dbReference type="Pfam" id="PF04773">
    <property type="entry name" value="FecR"/>
    <property type="match status" value="1"/>
</dbReference>
<dbReference type="PANTHER" id="PTHR30273">
    <property type="entry name" value="PERIPLASMIC SIGNAL SENSOR AND SIGMA FACTOR ACTIVATOR FECR-RELATED"/>
    <property type="match status" value="1"/>
</dbReference>
<organism evidence="4 5">
    <name type="scientific">Chitinophaga oryziterrae</name>
    <dbReference type="NCBI Taxonomy" id="1031224"/>
    <lineage>
        <taxon>Bacteria</taxon>
        <taxon>Pseudomonadati</taxon>
        <taxon>Bacteroidota</taxon>
        <taxon>Chitinophagia</taxon>
        <taxon>Chitinophagales</taxon>
        <taxon>Chitinophagaceae</taxon>
        <taxon>Chitinophaga</taxon>
    </lineage>
</organism>
<dbReference type="AlphaFoldDB" id="A0A6N8J7Q6"/>
<reference evidence="4 5" key="1">
    <citation type="submission" date="2019-12" db="EMBL/GenBank/DDBJ databases">
        <title>The draft genomic sequence of strain Chitinophaga oryziterrae JCM 16595.</title>
        <authorList>
            <person name="Zhang X."/>
        </authorList>
    </citation>
    <scope>NUCLEOTIDE SEQUENCE [LARGE SCALE GENOMIC DNA]</scope>
    <source>
        <strain evidence="4 5">JCM 16595</strain>
    </source>
</reference>
<evidence type="ECO:0000313" key="5">
    <source>
        <dbReference type="Proteomes" id="UP000468388"/>
    </source>
</evidence>
<dbReference type="PANTHER" id="PTHR30273:SF2">
    <property type="entry name" value="PROTEIN FECR"/>
    <property type="match status" value="1"/>
</dbReference>
<dbReference type="RefSeq" id="WP_157298875.1">
    <property type="nucleotide sequence ID" value="NZ_BAAAZB010000005.1"/>
</dbReference>
<dbReference type="InterPro" id="IPR012373">
    <property type="entry name" value="Ferrdict_sens_TM"/>
</dbReference>
<dbReference type="OrthoDB" id="629393at2"/>
<evidence type="ECO:0000256" key="1">
    <source>
        <dbReference type="SAM" id="Phobius"/>
    </source>
</evidence>
<name>A0A6N8J7Q6_9BACT</name>
<comment type="caution">
    <text evidence="4">The sequence shown here is derived from an EMBL/GenBank/DDBJ whole genome shotgun (WGS) entry which is preliminary data.</text>
</comment>
<sequence>MSDNEIKELLDKYTSGTASPEEITLCNSLFNDMAKGLPNAGSPGHLDLVTERVWKTLNVKHKTPTYTRISILRYAAAIIAVVAISILFALYHNHQNKQIQITDIQPGGNRATLTLANGQKIVLDAHSNGKVATISGGVSITNNNATGVVIYTSQGSSKQEGTNYVRESAGVNTISTPVGGQYHLVLSDGTRVFLNATSSLKFPSCFAGSLREVTLQGEAYFEVAKNPKKPFHVYVKGQQLTVTGTKFNVSAYDLDTVKTTLAEGSVTLLQPSTNLRQPLFPNQQAALLSTGFFVKQVNIQDEIAWKDGLFIFRKIPLKQAMKQICRWYNVQCDYSTLPNVTIEGELSKTLTLNHVLNILNYSSDLQLKLERGQVISKK</sequence>
<evidence type="ECO:0000313" key="4">
    <source>
        <dbReference type="EMBL" id="MVT40249.1"/>
    </source>
</evidence>
<feature type="domain" description="FecR protein" evidence="2">
    <location>
        <begin position="173"/>
        <end position="266"/>
    </location>
</feature>
<dbReference type="Proteomes" id="UP000468388">
    <property type="component" value="Unassembled WGS sequence"/>
</dbReference>
<dbReference type="Gene3D" id="3.55.50.30">
    <property type="match status" value="1"/>
</dbReference>
<dbReference type="GO" id="GO:0016989">
    <property type="term" value="F:sigma factor antagonist activity"/>
    <property type="evidence" value="ECO:0007669"/>
    <property type="project" value="TreeGrafter"/>
</dbReference>
<feature type="transmembrane region" description="Helical" evidence="1">
    <location>
        <begin position="71"/>
        <end position="91"/>
    </location>
</feature>
<dbReference type="InterPro" id="IPR032508">
    <property type="entry name" value="FecR_C"/>
</dbReference>
<keyword evidence="1" id="KW-0812">Transmembrane</keyword>
<gene>
    <name evidence="4" type="ORF">GO495_06625</name>
</gene>
<dbReference type="Pfam" id="PF16344">
    <property type="entry name" value="FecR_C"/>
    <property type="match status" value="1"/>
</dbReference>
<proteinExistence type="predicted"/>
<protein>
    <submittedName>
        <fullName evidence="4">DUF4974 domain-containing protein</fullName>
    </submittedName>
</protein>
<dbReference type="EMBL" id="WRXO01000001">
    <property type="protein sequence ID" value="MVT40249.1"/>
    <property type="molecule type" value="Genomic_DNA"/>
</dbReference>
<dbReference type="PIRSF" id="PIRSF018266">
    <property type="entry name" value="FecR"/>
    <property type="match status" value="1"/>
</dbReference>
<accession>A0A6N8J7Q6</accession>
<keyword evidence="1" id="KW-0472">Membrane</keyword>